<dbReference type="Gene3D" id="1.10.10.10">
    <property type="entry name" value="Winged helix-like DNA-binding domain superfamily/Winged helix DNA-binding domain"/>
    <property type="match status" value="1"/>
</dbReference>
<dbReference type="Proteomes" id="UP001296993">
    <property type="component" value="Unassembled WGS sequence"/>
</dbReference>
<dbReference type="InterPro" id="IPR013249">
    <property type="entry name" value="RNA_pol_sigma70_r4_t2"/>
</dbReference>
<evidence type="ECO:0000256" key="4">
    <source>
        <dbReference type="ARBA" id="ARBA00023125"/>
    </source>
</evidence>
<dbReference type="InterPro" id="IPR039425">
    <property type="entry name" value="RNA_pol_sigma-70-like"/>
</dbReference>
<dbReference type="Pfam" id="PF04542">
    <property type="entry name" value="Sigma70_r2"/>
    <property type="match status" value="1"/>
</dbReference>
<keyword evidence="3" id="KW-0731">Sigma factor</keyword>
<organism evidence="8 9">
    <name type="scientific">Paeniglutamicibacter kerguelensis</name>
    <dbReference type="NCBI Taxonomy" id="254788"/>
    <lineage>
        <taxon>Bacteria</taxon>
        <taxon>Bacillati</taxon>
        <taxon>Actinomycetota</taxon>
        <taxon>Actinomycetes</taxon>
        <taxon>Micrococcales</taxon>
        <taxon>Micrococcaceae</taxon>
        <taxon>Paeniglutamicibacter</taxon>
    </lineage>
</organism>
<keyword evidence="5" id="KW-0804">Transcription</keyword>
<comment type="similarity">
    <text evidence="1">Belongs to the sigma-70 factor family. ECF subfamily.</text>
</comment>
<dbReference type="RefSeq" id="WP_209995405.1">
    <property type="nucleotide sequence ID" value="NZ_BAAAJY010000006.1"/>
</dbReference>
<evidence type="ECO:0000256" key="3">
    <source>
        <dbReference type="ARBA" id="ARBA00023082"/>
    </source>
</evidence>
<proteinExistence type="inferred from homology"/>
<dbReference type="InterPro" id="IPR013325">
    <property type="entry name" value="RNA_pol_sigma_r2"/>
</dbReference>
<evidence type="ECO:0000256" key="5">
    <source>
        <dbReference type="ARBA" id="ARBA00023163"/>
    </source>
</evidence>
<dbReference type="Gene3D" id="1.10.1740.10">
    <property type="match status" value="1"/>
</dbReference>
<dbReference type="InterPro" id="IPR014284">
    <property type="entry name" value="RNA_pol_sigma-70_dom"/>
</dbReference>
<name>A0ABS4X8D2_9MICC</name>
<feature type="domain" description="RNA polymerase sigma factor 70 region 4 type 2" evidence="7">
    <location>
        <begin position="104"/>
        <end position="152"/>
    </location>
</feature>
<evidence type="ECO:0000256" key="2">
    <source>
        <dbReference type="ARBA" id="ARBA00023015"/>
    </source>
</evidence>
<protein>
    <submittedName>
        <fullName evidence="8">RNA polymerase sigma factor (Sigma-70 family)</fullName>
    </submittedName>
</protein>
<keyword evidence="9" id="KW-1185">Reference proteome</keyword>
<keyword evidence="2" id="KW-0805">Transcription regulation</keyword>
<evidence type="ECO:0000313" key="9">
    <source>
        <dbReference type="Proteomes" id="UP001296993"/>
    </source>
</evidence>
<evidence type="ECO:0000313" key="8">
    <source>
        <dbReference type="EMBL" id="MBP2384718.1"/>
    </source>
</evidence>
<dbReference type="InterPro" id="IPR007627">
    <property type="entry name" value="RNA_pol_sigma70_r2"/>
</dbReference>
<accession>A0ABS4X8D2</accession>
<dbReference type="InterPro" id="IPR013324">
    <property type="entry name" value="RNA_pol_sigma_r3/r4-like"/>
</dbReference>
<evidence type="ECO:0000259" key="7">
    <source>
        <dbReference type="Pfam" id="PF08281"/>
    </source>
</evidence>
<dbReference type="EMBL" id="JAGIOF010000001">
    <property type="protein sequence ID" value="MBP2384718.1"/>
    <property type="molecule type" value="Genomic_DNA"/>
</dbReference>
<reference evidence="8 9" key="1">
    <citation type="submission" date="2021-03" db="EMBL/GenBank/DDBJ databases">
        <title>Sequencing the genomes of 1000 actinobacteria strains.</title>
        <authorList>
            <person name="Klenk H.-P."/>
        </authorList>
    </citation>
    <scope>NUCLEOTIDE SEQUENCE [LARGE SCALE GENOMIC DNA]</scope>
    <source>
        <strain evidence="8 9">DSM 15797</strain>
    </source>
</reference>
<evidence type="ECO:0000259" key="6">
    <source>
        <dbReference type="Pfam" id="PF04542"/>
    </source>
</evidence>
<dbReference type="InterPro" id="IPR036388">
    <property type="entry name" value="WH-like_DNA-bd_sf"/>
</dbReference>
<evidence type="ECO:0000256" key="1">
    <source>
        <dbReference type="ARBA" id="ARBA00010641"/>
    </source>
</evidence>
<dbReference type="SUPFAM" id="SSF88659">
    <property type="entry name" value="Sigma3 and sigma4 domains of RNA polymerase sigma factors"/>
    <property type="match status" value="1"/>
</dbReference>
<sequence>MKTNPPFELVVREHGPAVLRMCTALLRPGPDAQDAWSETFLAALRAYPGLEPGANVQAWLITIARRKAIDALRSRHPVPVDSVPEQAVPSGGFGQDGLFDHAGLWDAMGSLTELQRRVIGYHYLLGFPYAEIPEFLGGSAASLRRAAADGIKSLRKLLDVSEEP</sequence>
<dbReference type="Pfam" id="PF08281">
    <property type="entry name" value="Sigma70_r4_2"/>
    <property type="match status" value="1"/>
</dbReference>
<feature type="domain" description="RNA polymerase sigma-70 region 2" evidence="6">
    <location>
        <begin position="11"/>
        <end position="75"/>
    </location>
</feature>
<dbReference type="SUPFAM" id="SSF88946">
    <property type="entry name" value="Sigma2 domain of RNA polymerase sigma factors"/>
    <property type="match status" value="1"/>
</dbReference>
<comment type="caution">
    <text evidence="8">The sequence shown here is derived from an EMBL/GenBank/DDBJ whole genome shotgun (WGS) entry which is preliminary data.</text>
</comment>
<keyword evidence="4" id="KW-0238">DNA-binding</keyword>
<dbReference type="NCBIfam" id="TIGR02937">
    <property type="entry name" value="sigma70-ECF"/>
    <property type="match status" value="1"/>
</dbReference>
<dbReference type="PANTHER" id="PTHR43133:SF8">
    <property type="entry name" value="RNA POLYMERASE SIGMA FACTOR HI_1459-RELATED"/>
    <property type="match status" value="1"/>
</dbReference>
<gene>
    <name evidence="8" type="ORF">JOF47_000229</name>
</gene>
<dbReference type="PANTHER" id="PTHR43133">
    <property type="entry name" value="RNA POLYMERASE ECF-TYPE SIGMA FACTO"/>
    <property type="match status" value="1"/>
</dbReference>